<dbReference type="PROSITE" id="PS50188">
    <property type="entry name" value="B302_SPRY"/>
    <property type="match status" value="1"/>
</dbReference>
<dbReference type="PROSITE" id="PS50089">
    <property type="entry name" value="ZF_RING_2"/>
    <property type="match status" value="1"/>
</dbReference>
<dbReference type="Gene3D" id="2.60.120.920">
    <property type="match status" value="2"/>
</dbReference>
<dbReference type="InterPro" id="IPR013083">
    <property type="entry name" value="Znf_RING/FYVE/PHD"/>
</dbReference>
<dbReference type="PANTHER" id="PTHR24103">
    <property type="entry name" value="E3 UBIQUITIN-PROTEIN LIGASE TRIM"/>
    <property type="match status" value="1"/>
</dbReference>
<dbReference type="GeneTree" id="ENSGT01030000234583"/>
<dbReference type="InterPro" id="IPR001870">
    <property type="entry name" value="B30.2/SPRY"/>
</dbReference>
<keyword evidence="1" id="KW-0479">Metal-binding</keyword>
<evidence type="ECO:0000313" key="8">
    <source>
        <dbReference type="Ensembl" id="ENSPKIP00000017713.1"/>
    </source>
</evidence>
<keyword evidence="2 4" id="KW-0863">Zinc-finger</keyword>
<dbReference type="InterPro" id="IPR006574">
    <property type="entry name" value="PRY"/>
</dbReference>
<dbReference type="Gene3D" id="3.30.40.10">
    <property type="entry name" value="Zinc/RING finger domain, C3HC4 (zinc finger)"/>
    <property type="match status" value="1"/>
</dbReference>
<dbReference type="PROSITE" id="PS00518">
    <property type="entry name" value="ZF_RING_1"/>
    <property type="match status" value="1"/>
</dbReference>
<dbReference type="PRINTS" id="PR01407">
    <property type="entry name" value="BUTYPHLNCDUF"/>
</dbReference>
<evidence type="ECO:0000256" key="2">
    <source>
        <dbReference type="ARBA" id="ARBA00022771"/>
    </source>
</evidence>
<keyword evidence="9" id="KW-1185">Reference proteome</keyword>
<dbReference type="InterPro" id="IPR003879">
    <property type="entry name" value="Butyrophylin_SPRY"/>
</dbReference>
<sequence length="462" mass="51805">AKHGMATPFTLLESELSCSICCDIFREPVVLRCCHSFCRACLGRYWGQCVPSARQCPLCRHVAPLTEEPVLNLALRNLCDSYLQKGEGQDSSQGGFGRDPQCPLHEEPFKLFCLEDKVPICVVCQSSKAHKTHGCSPIGEAVLECKVRLCRTHVLRHSGNNTNLLIRQGSNQVLHTETLIRAEFEKLHAFLQAEEATRMAALKKEGKAKALNFNNQIKEMTRSMSSLSHSIAVIEEELRADDLTILQVNTLLVLLLYLHPLSVLTYPIQGSLVNVASHLDSLKYRVWKKMLGTVQYHPVILDPNSAAPWLVLSEDLTSVYKGNERQRLPNNPERFSLDEAVLGACSFRSGEHWWDVDVGDSSTWVVGVAKESASRKEKQSSINKERVPDCKPCVVRVQLNCDRGRVVFSDPSDNTPIYTFKHTLTGEVFPYLWVGCKEHPLRLLPVPVSITQAQVSSARSWF</sequence>
<evidence type="ECO:0000259" key="6">
    <source>
        <dbReference type="PROSITE" id="PS50119"/>
    </source>
</evidence>
<dbReference type="InterPro" id="IPR017907">
    <property type="entry name" value="Znf_RING_CS"/>
</dbReference>
<feature type="domain" description="B30.2/SPRY" evidence="7">
    <location>
        <begin position="279"/>
        <end position="462"/>
    </location>
</feature>
<dbReference type="SUPFAM" id="SSF57850">
    <property type="entry name" value="RING/U-box"/>
    <property type="match status" value="1"/>
</dbReference>
<reference evidence="8" key="2">
    <citation type="submission" date="2025-09" db="UniProtKB">
        <authorList>
            <consortium name="Ensembl"/>
        </authorList>
    </citation>
    <scope>IDENTIFICATION</scope>
</reference>
<keyword evidence="3" id="KW-0862">Zinc</keyword>
<feature type="domain" description="RING-type" evidence="5">
    <location>
        <begin position="18"/>
        <end position="60"/>
    </location>
</feature>
<proteinExistence type="predicted"/>
<dbReference type="InterPro" id="IPR013320">
    <property type="entry name" value="ConA-like_dom_sf"/>
</dbReference>
<reference evidence="8" key="1">
    <citation type="submission" date="2025-08" db="UniProtKB">
        <authorList>
            <consortium name="Ensembl"/>
        </authorList>
    </citation>
    <scope>IDENTIFICATION</scope>
</reference>
<dbReference type="SUPFAM" id="SSF57845">
    <property type="entry name" value="B-box zinc-binding domain"/>
    <property type="match status" value="1"/>
</dbReference>
<dbReference type="Gene3D" id="3.30.160.60">
    <property type="entry name" value="Classic Zinc Finger"/>
    <property type="match status" value="1"/>
</dbReference>
<dbReference type="Pfam" id="PF13765">
    <property type="entry name" value="PRY"/>
    <property type="match status" value="1"/>
</dbReference>
<dbReference type="PROSITE" id="PS50119">
    <property type="entry name" value="ZF_BBOX"/>
    <property type="match status" value="1"/>
</dbReference>
<dbReference type="STRING" id="1676925.ENSPKIP00000017713"/>
<evidence type="ECO:0000313" key="9">
    <source>
        <dbReference type="Proteomes" id="UP000261540"/>
    </source>
</evidence>
<evidence type="ECO:0000259" key="7">
    <source>
        <dbReference type="PROSITE" id="PS50188"/>
    </source>
</evidence>
<dbReference type="AlphaFoldDB" id="A0A3B3RH89"/>
<evidence type="ECO:0000256" key="3">
    <source>
        <dbReference type="ARBA" id="ARBA00022833"/>
    </source>
</evidence>
<dbReference type="Ensembl" id="ENSPKIT00000042229.1">
    <property type="protein sequence ID" value="ENSPKIP00000017713.1"/>
    <property type="gene ID" value="ENSPKIG00000003506.1"/>
</dbReference>
<dbReference type="InterPro" id="IPR043136">
    <property type="entry name" value="B30.2/SPRY_sf"/>
</dbReference>
<evidence type="ECO:0000256" key="4">
    <source>
        <dbReference type="PROSITE-ProRule" id="PRU00024"/>
    </source>
</evidence>
<evidence type="ECO:0000256" key="1">
    <source>
        <dbReference type="ARBA" id="ARBA00022723"/>
    </source>
</evidence>
<accession>A0A3B3RH89</accession>
<dbReference type="Pfam" id="PF13445">
    <property type="entry name" value="zf-RING_UBOX"/>
    <property type="match status" value="1"/>
</dbReference>
<dbReference type="SMART" id="SM00589">
    <property type="entry name" value="PRY"/>
    <property type="match status" value="1"/>
</dbReference>
<organism evidence="8 9">
    <name type="scientific">Paramormyrops kingsleyae</name>
    <dbReference type="NCBI Taxonomy" id="1676925"/>
    <lineage>
        <taxon>Eukaryota</taxon>
        <taxon>Metazoa</taxon>
        <taxon>Chordata</taxon>
        <taxon>Craniata</taxon>
        <taxon>Vertebrata</taxon>
        <taxon>Euteleostomi</taxon>
        <taxon>Actinopterygii</taxon>
        <taxon>Neopterygii</taxon>
        <taxon>Teleostei</taxon>
        <taxon>Osteoglossocephala</taxon>
        <taxon>Osteoglossomorpha</taxon>
        <taxon>Osteoglossiformes</taxon>
        <taxon>Mormyridae</taxon>
        <taxon>Paramormyrops</taxon>
    </lineage>
</organism>
<dbReference type="InterPro" id="IPR050143">
    <property type="entry name" value="TRIM/RBCC"/>
</dbReference>
<dbReference type="SMART" id="SM00336">
    <property type="entry name" value="BBOX"/>
    <property type="match status" value="1"/>
</dbReference>
<dbReference type="Pfam" id="PF00643">
    <property type="entry name" value="zf-B_box"/>
    <property type="match status" value="1"/>
</dbReference>
<dbReference type="GO" id="GO:0008270">
    <property type="term" value="F:zinc ion binding"/>
    <property type="evidence" value="ECO:0007669"/>
    <property type="project" value="UniProtKB-KW"/>
</dbReference>
<name>A0A3B3RH89_9TELE</name>
<dbReference type="InterPro" id="IPR001841">
    <property type="entry name" value="Znf_RING"/>
</dbReference>
<feature type="domain" description="B box-type" evidence="6">
    <location>
        <begin position="97"/>
        <end position="138"/>
    </location>
</feature>
<dbReference type="SMART" id="SM00184">
    <property type="entry name" value="RING"/>
    <property type="match status" value="1"/>
</dbReference>
<protein>
    <submittedName>
        <fullName evidence="8">Tripartite motif containing 35-14</fullName>
    </submittedName>
</protein>
<dbReference type="InterPro" id="IPR000315">
    <property type="entry name" value="Znf_B-box"/>
</dbReference>
<dbReference type="Proteomes" id="UP000261540">
    <property type="component" value="Unplaced"/>
</dbReference>
<evidence type="ECO:0000259" key="5">
    <source>
        <dbReference type="PROSITE" id="PS50089"/>
    </source>
</evidence>
<dbReference type="InterPro" id="IPR027370">
    <property type="entry name" value="Znf-RING_euk"/>
</dbReference>
<dbReference type="SUPFAM" id="SSF49899">
    <property type="entry name" value="Concanavalin A-like lectins/glucanases"/>
    <property type="match status" value="1"/>
</dbReference>